<feature type="chain" id="PRO_5008581348" description="MAM domain-containing protein" evidence="4">
    <location>
        <begin position="24"/>
        <end position="544"/>
    </location>
</feature>
<feature type="domain" description="SMB" evidence="7">
    <location>
        <begin position="329"/>
        <end position="372"/>
    </location>
</feature>
<dbReference type="Pfam" id="PF00084">
    <property type="entry name" value="Sushi"/>
    <property type="match status" value="2"/>
</dbReference>
<dbReference type="CDD" id="cd00033">
    <property type="entry name" value="CCP"/>
    <property type="match status" value="2"/>
</dbReference>
<evidence type="ECO:0000256" key="1">
    <source>
        <dbReference type="ARBA" id="ARBA00023157"/>
    </source>
</evidence>
<dbReference type="AlphaFoldDB" id="A0A1B6DL79"/>
<proteinExistence type="predicted"/>
<feature type="region of interest" description="Disordered" evidence="3">
    <location>
        <begin position="400"/>
        <end position="439"/>
    </location>
</feature>
<dbReference type="Pfam" id="PF01033">
    <property type="entry name" value="Somatomedin_B"/>
    <property type="match status" value="1"/>
</dbReference>
<dbReference type="PROSITE" id="PS50060">
    <property type="entry name" value="MAM_2"/>
    <property type="match status" value="1"/>
</dbReference>
<dbReference type="InterPro" id="IPR036024">
    <property type="entry name" value="Somatomedin_B-like_dom_sf"/>
</dbReference>
<dbReference type="SUPFAM" id="SSF90188">
    <property type="entry name" value="Somatomedin B domain"/>
    <property type="match status" value="1"/>
</dbReference>
<dbReference type="Gene3D" id="4.10.410.20">
    <property type="match status" value="1"/>
</dbReference>
<keyword evidence="2" id="KW-0768">Sushi</keyword>
<dbReference type="SUPFAM" id="SSF57535">
    <property type="entry name" value="Complement control module/SCR domain"/>
    <property type="match status" value="2"/>
</dbReference>
<dbReference type="CDD" id="cd06263">
    <property type="entry name" value="MAM"/>
    <property type="match status" value="1"/>
</dbReference>
<dbReference type="EMBL" id="GEDC01010873">
    <property type="protein sequence ID" value="JAS26425.1"/>
    <property type="molecule type" value="Transcribed_RNA"/>
</dbReference>
<protein>
    <recommendedName>
        <fullName evidence="9">MAM domain-containing protein</fullName>
    </recommendedName>
</protein>
<comment type="caution">
    <text evidence="2">Lacks conserved residue(s) required for the propagation of feature annotation.</text>
</comment>
<evidence type="ECO:0000256" key="3">
    <source>
        <dbReference type="SAM" id="MobiDB-lite"/>
    </source>
</evidence>
<dbReference type="InterPro" id="IPR001212">
    <property type="entry name" value="Somatomedin_B_dom"/>
</dbReference>
<evidence type="ECO:0000256" key="4">
    <source>
        <dbReference type="SAM" id="SignalP"/>
    </source>
</evidence>
<feature type="non-terminal residue" evidence="8">
    <location>
        <position position="1"/>
    </location>
</feature>
<sequence length="544" mass="60123">CFHTMDLLLVLFIAVVALTQLEASTLTLPGSNGCKPVFIKNGRVRLRSRGRIAKYICAKGFQILGEKYSTCLRRRWDTPPPVCISTGCSIIKEEFNHGQILESYRGALVKFYCNPGFRLDGSPSLYCNGSVWNSTVPDCKVIQTSNVQKWCDFESEDLCGWTQDLNHDFDWRRHNFATPSGHLATGPAYDHTLGPGLDGHYMYLEASDPRLENDTARLFSPVFPPIPDNDSCFLFWYNMYGSQIGTLQVYLHALKPFLVFSKSGNQGNRWVKAIVRLPPTLTSFQIVVEGVRGSGFVGDIAFDDVKLAEGDECMDEISTVISGSTTVEPSGSCEGRCHQDTPPEVTECDCSVHCFEHFTCCPDYISLCSPASSSTVMSPVNTTIVDKSDVNTTLSYITRVTTPTSPPTSSTVSSTGTKQTYTTSSTGTTSIGTTQNLRDETTSQKTITINNAIPTTTITSSSNSLMTTIYQFKTTQISTTTNKPFIYTKTTPNLFKPTIPIKYTLPTTSIKYYLPTTPVKYNLPTTPIKYNLPTTPIKYNLPTT</sequence>
<dbReference type="SMART" id="SM00137">
    <property type="entry name" value="MAM"/>
    <property type="match status" value="1"/>
</dbReference>
<feature type="domain" description="MAM" evidence="5">
    <location>
        <begin position="149"/>
        <end position="315"/>
    </location>
</feature>
<feature type="compositionally biased region" description="Low complexity" evidence="3">
    <location>
        <begin position="400"/>
        <end position="434"/>
    </location>
</feature>
<organism evidence="8">
    <name type="scientific">Clastoptera arizonana</name>
    <name type="common">Arizona spittle bug</name>
    <dbReference type="NCBI Taxonomy" id="38151"/>
    <lineage>
        <taxon>Eukaryota</taxon>
        <taxon>Metazoa</taxon>
        <taxon>Ecdysozoa</taxon>
        <taxon>Arthropoda</taxon>
        <taxon>Hexapoda</taxon>
        <taxon>Insecta</taxon>
        <taxon>Pterygota</taxon>
        <taxon>Neoptera</taxon>
        <taxon>Paraneoptera</taxon>
        <taxon>Hemiptera</taxon>
        <taxon>Auchenorrhyncha</taxon>
        <taxon>Cercopoidea</taxon>
        <taxon>Clastopteridae</taxon>
        <taxon>Clastoptera</taxon>
    </lineage>
</organism>
<evidence type="ECO:0000259" key="7">
    <source>
        <dbReference type="PROSITE" id="PS50958"/>
    </source>
</evidence>
<feature type="domain" description="Sushi" evidence="6">
    <location>
        <begin position="86"/>
        <end position="141"/>
    </location>
</feature>
<dbReference type="PROSITE" id="PS50923">
    <property type="entry name" value="SUSHI"/>
    <property type="match status" value="2"/>
</dbReference>
<feature type="domain" description="Sushi" evidence="6">
    <location>
        <begin position="32"/>
        <end position="85"/>
    </location>
</feature>
<reference evidence="8" key="1">
    <citation type="submission" date="2015-12" db="EMBL/GenBank/DDBJ databases">
        <title>De novo transcriptome assembly of four potential Pierce s Disease insect vectors from Arizona vineyards.</title>
        <authorList>
            <person name="Tassone E.E."/>
        </authorList>
    </citation>
    <scope>NUCLEOTIDE SEQUENCE</scope>
</reference>
<evidence type="ECO:0000259" key="6">
    <source>
        <dbReference type="PROSITE" id="PS50923"/>
    </source>
</evidence>
<dbReference type="GO" id="GO:0016020">
    <property type="term" value="C:membrane"/>
    <property type="evidence" value="ECO:0007669"/>
    <property type="project" value="InterPro"/>
</dbReference>
<dbReference type="PROSITE" id="PS00524">
    <property type="entry name" value="SMB_1"/>
    <property type="match status" value="1"/>
</dbReference>
<keyword evidence="4" id="KW-0732">Signal</keyword>
<name>A0A1B6DL79_9HEMI</name>
<evidence type="ECO:0000259" key="5">
    <source>
        <dbReference type="PROSITE" id="PS50060"/>
    </source>
</evidence>
<evidence type="ECO:0008006" key="9">
    <source>
        <dbReference type="Google" id="ProtNLM"/>
    </source>
</evidence>
<dbReference type="SMART" id="SM00201">
    <property type="entry name" value="SO"/>
    <property type="match status" value="1"/>
</dbReference>
<evidence type="ECO:0000256" key="2">
    <source>
        <dbReference type="PROSITE-ProRule" id="PRU00302"/>
    </source>
</evidence>
<dbReference type="SUPFAM" id="SSF49899">
    <property type="entry name" value="Concanavalin A-like lectins/glucanases"/>
    <property type="match status" value="1"/>
</dbReference>
<dbReference type="InterPro" id="IPR035976">
    <property type="entry name" value="Sushi/SCR/CCP_sf"/>
</dbReference>
<dbReference type="PANTHER" id="PTHR23282">
    <property type="entry name" value="APICAL ENDOSOMAL GLYCOPROTEIN PRECURSOR"/>
    <property type="match status" value="1"/>
</dbReference>
<dbReference type="Gene3D" id="2.10.70.10">
    <property type="entry name" value="Complement Module, domain 1"/>
    <property type="match status" value="2"/>
</dbReference>
<dbReference type="PANTHER" id="PTHR23282:SF146">
    <property type="entry name" value="RT07201P-RELATED"/>
    <property type="match status" value="1"/>
</dbReference>
<dbReference type="PROSITE" id="PS50958">
    <property type="entry name" value="SMB_2"/>
    <property type="match status" value="1"/>
</dbReference>
<feature type="signal peptide" evidence="4">
    <location>
        <begin position="1"/>
        <end position="23"/>
    </location>
</feature>
<feature type="non-terminal residue" evidence="8">
    <location>
        <position position="544"/>
    </location>
</feature>
<dbReference type="InterPro" id="IPR000998">
    <property type="entry name" value="MAM_dom"/>
</dbReference>
<accession>A0A1B6DL79</accession>
<evidence type="ECO:0000313" key="8">
    <source>
        <dbReference type="EMBL" id="JAS26425.1"/>
    </source>
</evidence>
<keyword evidence="1" id="KW-1015">Disulfide bond</keyword>
<dbReference type="InterPro" id="IPR051560">
    <property type="entry name" value="MAM_domain-containing"/>
</dbReference>
<dbReference type="SMART" id="SM00032">
    <property type="entry name" value="CCP"/>
    <property type="match status" value="2"/>
</dbReference>
<dbReference type="Gene3D" id="2.60.120.200">
    <property type="match status" value="1"/>
</dbReference>
<dbReference type="InterPro" id="IPR013320">
    <property type="entry name" value="ConA-like_dom_sf"/>
</dbReference>
<dbReference type="Pfam" id="PF00629">
    <property type="entry name" value="MAM"/>
    <property type="match status" value="1"/>
</dbReference>
<gene>
    <name evidence="8" type="ORF">g.31680</name>
</gene>
<dbReference type="InterPro" id="IPR000436">
    <property type="entry name" value="Sushi_SCR_CCP_dom"/>
</dbReference>